<proteinExistence type="inferred from homology"/>
<evidence type="ECO:0000313" key="7">
    <source>
        <dbReference type="Proteomes" id="UP000092627"/>
    </source>
</evidence>
<dbReference type="PANTHER" id="PTHR46847:SF1">
    <property type="entry name" value="D-ALLOSE-BINDING PERIPLASMIC PROTEIN-RELATED"/>
    <property type="match status" value="1"/>
</dbReference>
<dbReference type="RefSeq" id="WP_082861061.1">
    <property type="nucleotide sequence ID" value="NZ_FLOC01000008.1"/>
</dbReference>
<dbReference type="EMBL" id="FLOC01000008">
    <property type="protein sequence ID" value="SBS30647.1"/>
    <property type="molecule type" value="Genomic_DNA"/>
</dbReference>
<protein>
    <submittedName>
        <fullName evidence="6">D-ribose-binding periplasmic protein</fullName>
    </submittedName>
</protein>
<feature type="signal peptide" evidence="4">
    <location>
        <begin position="1"/>
        <end position="24"/>
    </location>
</feature>
<dbReference type="AlphaFoldDB" id="A0A1A8TFI0"/>
<evidence type="ECO:0000256" key="3">
    <source>
        <dbReference type="ARBA" id="ARBA00022729"/>
    </source>
</evidence>
<dbReference type="STRING" id="295068.MAQ5080_01734"/>
<reference evidence="6 7" key="1">
    <citation type="submission" date="2016-06" db="EMBL/GenBank/DDBJ databases">
        <authorList>
            <person name="Kjaerup R.B."/>
            <person name="Dalgaard T.S."/>
            <person name="Juul-Madsen H.R."/>
        </authorList>
    </citation>
    <scope>NUCLEOTIDE SEQUENCE [LARGE SCALE GENOMIC DNA]</scope>
    <source>
        <strain evidence="6 7">CECT 5080</strain>
    </source>
</reference>
<comment type="similarity">
    <text evidence="2">Belongs to the bacterial solute-binding protein 2 family.</text>
</comment>
<dbReference type="OrthoDB" id="9813037at2"/>
<name>A0A1A8TFI0_9GAMM</name>
<evidence type="ECO:0000256" key="2">
    <source>
        <dbReference type="ARBA" id="ARBA00007639"/>
    </source>
</evidence>
<accession>A0A1A8TFI0</accession>
<dbReference type="Proteomes" id="UP000092627">
    <property type="component" value="Unassembled WGS sequence"/>
</dbReference>
<evidence type="ECO:0000256" key="1">
    <source>
        <dbReference type="ARBA" id="ARBA00004196"/>
    </source>
</evidence>
<sequence length="323" mass="35593">MWYQVGKSVFASLLIALLSVNISAADKKIAYLVSDLRIPFWDIMWRGVQFEAQQLGYDIQVYSAQNSAKTELQNIVAASRSGVDGIVLSPTNSSAAVTVLDFAAQASIPVVIADIGTQGGEYLSYIESNNFDGAYQLGQVLAKAMTATPSHQGSVGIIAIPQQRKNGQLRTDGFLKALAEADIKASDIRQQVDFSYQETYRFTEQLIVENEDMKALWLQGSDRYQAALDAIRDMGKAGQILLICFDAEPEFSDMIRQQTLVAAGMQQPFLMGSRAVDTLHQYWQGEPVDKTQQLDVLAVSKQNLEQLLPTIQRNVLGILSSEE</sequence>
<dbReference type="GO" id="GO:0030246">
    <property type="term" value="F:carbohydrate binding"/>
    <property type="evidence" value="ECO:0007669"/>
    <property type="project" value="UniProtKB-ARBA"/>
</dbReference>
<gene>
    <name evidence="6" type="primary">rbsB_1</name>
    <name evidence="6" type="ORF">MAQ5080_01734</name>
</gene>
<dbReference type="GO" id="GO:0030313">
    <property type="term" value="C:cell envelope"/>
    <property type="evidence" value="ECO:0007669"/>
    <property type="project" value="UniProtKB-SubCell"/>
</dbReference>
<evidence type="ECO:0000256" key="4">
    <source>
        <dbReference type="SAM" id="SignalP"/>
    </source>
</evidence>
<keyword evidence="3 4" id="KW-0732">Signal</keyword>
<keyword evidence="7" id="KW-1185">Reference proteome</keyword>
<dbReference type="SUPFAM" id="SSF53822">
    <property type="entry name" value="Periplasmic binding protein-like I"/>
    <property type="match status" value="1"/>
</dbReference>
<dbReference type="InterPro" id="IPR025997">
    <property type="entry name" value="SBP_2_dom"/>
</dbReference>
<comment type="subcellular location">
    <subcellularLocation>
        <location evidence="1">Cell envelope</location>
    </subcellularLocation>
</comment>
<dbReference type="InterPro" id="IPR028082">
    <property type="entry name" value="Peripla_BP_I"/>
</dbReference>
<dbReference type="GO" id="GO:0055085">
    <property type="term" value="P:transmembrane transport"/>
    <property type="evidence" value="ECO:0007669"/>
    <property type="project" value="UniProtKB-ARBA"/>
</dbReference>
<dbReference type="PANTHER" id="PTHR46847">
    <property type="entry name" value="D-ALLOSE-BINDING PERIPLASMIC PROTEIN-RELATED"/>
    <property type="match status" value="1"/>
</dbReference>
<evidence type="ECO:0000259" key="5">
    <source>
        <dbReference type="Pfam" id="PF13407"/>
    </source>
</evidence>
<dbReference type="Pfam" id="PF13407">
    <property type="entry name" value="Peripla_BP_4"/>
    <property type="match status" value="1"/>
</dbReference>
<evidence type="ECO:0000313" key="6">
    <source>
        <dbReference type="EMBL" id="SBS30647.1"/>
    </source>
</evidence>
<organism evidence="6 7">
    <name type="scientific">Marinomonas aquimarina</name>
    <dbReference type="NCBI Taxonomy" id="295068"/>
    <lineage>
        <taxon>Bacteria</taxon>
        <taxon>Pseudomonadati</taxon>
        <taxon>Pseudomonadota</taxon>
        <taxon>Gammaproteobacteria</taxon>
        <taxon>Oceanospirillales</taxon>
        <taxon>Oceanospirillaceae</taxon>
        <taxon>Marinomonas</taxon>
    </lineage>
</organism>
<feature type="chain" id="PRO_5008378995" evidence="4">
    <location>
        <begin position="25"/>
        <end position="323"/>
    </location>
</feature>
<dbReference type="CDD" id="cd06319">
    <property type="entry name" value="PBP1_ABC_sugar_binding-like"/>
    <property type="match status" value="1"/>
</dbReference>
<feature type="domain" description="Periplasmic binding protein" evidence="5">
    <location>
        <begin position="29"/>
        <end position="286"/>
    </location>
</feature>
<dbReference type="Gene3D" id="3.40.50.2300">
    <property type="match status" value="2"/>
</dbReference>